<reference evidence="11" key="2">
    <citation type="submission" date="2018-05" db="EMBL/GenBank/DDBJ databases">
        <title>OmerRS3 (Oryza meridionalis Reference Sequence Version 3).</title>
        <authorList>
            <person name="Zhang J."/>
            <person name="Kudrna D."/>
            <person name="Lee S."/>
            <person name="Talag J."/>
            <person name="Welchert J."/>
            <person name="Wing R.A."/>
        </authorList>
    </citation>
    <scope>NUCLEOTIDE SEQUENCE [LARGE SCALE GENOMIC DNA]</scope>
    <source>
        <strain evidence="11">cv. OR44</strain>
    </source>
</reference>
<proteinExistence type="inferred from homology"/>
<dbReference type="Gene3D" id="3.30.730.10">
    <property type="entry name" value="AP2/ERF domain"/>
    <property type="match status" value="1"/>
</dbReference>
<dbReference type="PROSITE" id="PS51032">
    <property type="entry name" value="AP2_ERF"/>
    <property type="match status" value="1"/>
</dbReference>
<keyword evidence="5" id="KW-0010">Activator</keyword>
<organism evidence="11">
    <name type="scientific">Oryza meridionalis</name>
    <dbReference type="NCBI Taxonomy" id="40149"/>
    <lineage>
        <taxon>Eukaryota</taxon>
        <taxon>Viridiplantae</taxon>
        <taxon>Streptophyta</taxon>
        <taxon>Embryophyta</taxon>
        <taxon>Tracheophyta</taxon>
        <taxon>Spermatophyta</taxon>
        <taxon>Magnoliopsida</taxon>
        <taxon>Liliopsida</taxon>
        <taxon>Poales</taxon>
        <taxon>Poaceae</taxon>
        <taxon>BOP clade</taxon>
        <taxon>Oryzoideae</taxon>
        <taxon>Oryzeae</taxon>
        <taxon>Oryzinae</taxon>
        <taxon>Oryza</taxon>
    </lineage>
</organism>
<accession>A0A0E0CAD7</accession>
<evidence type="ECO:0000256" key="8">
    <source>
        <dbReference type="ARBA" id="ARBA00024343"/>
    </source>
</evidence>
<evidence type="ECO:0000256" key="5">
    <source>
        <dbReference type="ARBA" id="ARBA00023159"/>
    </source>
</evidence>
<dbReference type="SUPFAM" id="SSF54171">
    <property type="entry name" value="DNA-binding domain"/>
    <property type="match status" value="1"/>
</dbReference>
<keyword evidence="3" id="KW-0346">Stress response</keyword>
<feature type="region of interest" description="Disordered" evidence="9">
    <location>
        <begin position="79"/>
        <end position="103"/>
    </location>
</feature>
<dbReference type="Gramene" id="OMERI01G34440.1">
    <property type="protein sequence ID" value="OMERI01G34440.1"/>
    <property type="gene ID" value="OMERI01G34440"/>
</dbReference>
<dbReference type="Proteomes" id="UP000008021">
    <property type="component" value="Chromosome 1"/>
</dbReference>
<evidence type="ECO:0000256" key="6">
    <source>
        <dbReference type="ARBA" id="ARBA00023163"/>
    </source>
</evidence>
<evidence type="ECO:0000313" key="11">
    <source>
        <dbReference type="EnsemblPlants" id="OMERI01G34440.1"/>
    </source>
</evidence>
<dbReference type="InterPro" id="IPR016177">
    <property type="entry name" value="DNA-bd_dom_sf"/>
</dbReference>
<feature type="region of interest" description="Disordered" evidence="9">
    <location>
        <begin position="356"/>
        <end position="390"/>
    </location>
</feature>
<dbReference type="PANTHER" id="PTHR31839:SF57">
    <property type="entry name" value="DEHYDRATION-RESPONSIVE ELEMENT-BINDING PROTEIN 1B"/>
    <property type="match status" value="1"/>
</dbReference>
<keyword evidence="7" id="KW-0539">Nucleus</keyword>
<dbReference type="GO" id="GO:0003700">
    <property type="term" value="F:DNA-binding transcription factor activity"/>
    <property type="evidence" value="ECO:0007669"/>
    <property type="project" value="InterPro"/>
</dbReference>
<sequence length="403" mass="43883">MATAADHTDGGGARGRRVVRLATVAPGRRRELAGLLVRSAMAARGCGHHHRDQLDDAAIKSLPSLWPAGEAKEVRADALALSPPPPTPTNCLRRRTRHGEEHRRHRAIDDLLRDGDAVVAEAASGRTKFHETRHPVFRRVRRRGCAGRWVCEVRVLGSRGDRLWVGTFDTTEETARARRRHSRPVRGLRQPQLRRLCLAAPHPARPCRLRTPATSCPMCSAPPARLSPSSSAGGVPPLPLPPPAMMHRPLLRRRPFCRAARSHRRRCSPSAAALAYRRRRLSATAFARRRRLALPLPSPSPVSPPLRRCRHIAGRPSNLLAPATPSCSRVAAAMQVERPQGAVERRSVRLQAAAGRHLLRQPPTAAHRTPPAGRGGPPTPPAAGAPAAPALLPCRLCSSRGEK</sequence>
<evidence type="ECO:0000256" key="9">
    <source>
        <dbReference type="SAM" id="MobiDB-lite"/>
    </source>
</evidence>
<keyword evidence="12" id="KW-1185">Reference proteome</keyword>
<evidence type="ECO:0000256" key="4">
    <source>
        <dbReference type="ARBA" id="ARBA00023125"/>
    </source>
</evidence>
<feature type="domain" description="AP2/ERF" evidence="10">
    <location>
        <begin position="136"/>
        <end position="201"/>
    </location>
</feature>
<dbReference type="AlphaFoldDB" id="A0A0E0CAD7"/>
<keyword evidence="6" id="KW-0804">Transcription</keyword>
<keyword evidence="2" id="KW-0805">Transcription regulation</keyword>
<protein>
    <recommendedName>
        <fullName evidence="10">AP2/ERF domain-containing protein</fullName>
    </recommendedName>
</protein>
<dbReference type="GO" id="GO:0003677">
    <property type="term" value="F:DNA binding"/>
    <property type="evidence" value="ECO:0007669"/>
    <property type="project" value="UniProtKB-KW"/>
</dbReference>
<evidence type="ECO:0000256" key="3">
    <source>
        <dbReference type="ARBA" id="ARBA00023016"/>
    </source>
</evidence>
<dbReference type="InterPro" id="IPR001471">
    <property type="entry name" value="AP2/ERF_dom"/>
</dbReference>
<evidence type="ECO:0000313" key="12">
    <source>
        <dbReference type="Proteomes" id="UP000008021"/>
    </source>
</evidence>
<comment type="similarity">
    <text evidence="8">Belongs to the AP2/ERF transcription factor family. ERF subfamily.</text>
</comment>
<reference evidence="11" key="1">
    <citation type="submission" date="2015-04" db="UniProtKB">
        <authorList>
            <consortium name="EnsemblPlants"/>
        </authorList>
    </citation>
    <scope>IDENTIFICATION</scope>
</reference>
<dbReference type="EnsemblPlants" id="OMERI01G34440.1">
    <property type="protein sequence ID" value="OMERI01G34440.1"/>
    <property type="gene ID" value="OMERI01G34440"/>
</dbReference>
<dbReference type="HOGENOM" id="CLU_684046_0_0_1"/>
<name>A0A0E0CAD7_9ORYZ</name>
<dbReference type="InterPro" id="IPR045277">
    <property type="entry name" value="DRE1A-I"/>
</dbReference>
<dbReference type="PANTHER" id="PTHR31839">
    <property type="entry name" value="DEHYDRATION-RESPONSIVE ELEMENT-BINDING PROTEIN 1D"/>
    <property type="match status" value="1"/>
</dbReference>
<dbReference type="SMART" id="SM00380">
    <property type="entry name" value="AP2"/>
    <property type="match status" value="1"/>
</dbReference>
<keyword evidence="4" id="KW-0238">DNA-binding</keyword>
<evidence type="ECO:0000256" key="7">
    <source>
        <dbReference type="ARBA" id="ARBA00023242"/>
    </source>
</evidence>
<evidence type="ECO:0000256" key="2">
    <source>
        <dbReference type="ARBA" id="ARBA00023015"/>
    </source>
</evidence>
<evidence type="ECO:0000259" key="10">
    <source>
        <dbReference type="PROSITE" id="PS51032"/>
    </source>
</evidence>
<dbReference type="InterPro" id="IPR036955">
    <property type="entry name" value="AP2/ERF_dom_sf"/>
</dbReference>
<comment type="subcellular location">
    <subcellularLocation>
        <location evidence="1">Nucleus</location>
    </subcellularLocation>
</comment>
<dbReference type="GO" id="GO:0005634">
    <property type="term" value="C:nucleus"/>
    <property type="evidence" value="ECO:0007669"/>
    <property type="project" value="UniProtKB-SubCell"/>
</dbReference>
<evidence type="ECO:0000256" key="1">
    <source>
        <dbReference type="ARBA" id="ARBA00004123"/>
    </source>
</evidence>